<proteinExistence type="predicted"/>
<keyword evidence="1" id="KW-1185">Reference proteome</keyword>
<dbReference type="Proteomes" id="UP000887564">
    <property type="component" value="Unplaced"/>
</dbReference>
<evidence type="ECO:0000313" key="1">
    <source>
        <dbReference type="Proteomes" id="UP000887564"/>
    </source>
</evidence>
<accession>A0A914RH48</accession>
<organism evidence="1 2">
    <name type="scientific">Parascaris equorum</name>
    <name type="common">Equine roundworm</name>
    <dbReference type="NCBI Taxonomy" id="6256"/>
    <lineage>
        <taxon>Eukaryota</taxon>
        <taxon>Metazoa</taxon>
        <taxon>Ecdysozoa</taxon>
        <taxon>Nematoda</taxon>
        <taxon>Chromadorea</taxon>
        <taxon>Rhabditida</taxon>
        <taxon>Spirurina</taxon>
        <taxon>Ascaridomorpha</taxon>
        <taxon>Ascaridoidea</taxon>
        <taxon>Ascarididae</taxon>
        <taxon>Parascaris</taxon>
    </lineage>
</organism>
<dbReference type="WBParaSite" id="PEQ_0000582801-mRNA-1">
    <property type="protein sequence ID" value="PEQ_0000582801-mRNA-1"/>
    <property type="gene ID" value="PEQ_0000582801"/>
</dbReference>
<name>A0A914RH48_PAREQ</name>
<dbReference type="AlphaFoldDB" id="A0A914RH48"/>
<sequence length="129" mass="14774">MSTDGRFTMAVEKDVRLACFTSRLHIDPECACESDVRLSNIADKFEEVIVLCLNCINNQYVITTGQWNKNNHIKMVTVAEGGPQELYYPDEEYIPRGNVQYDPDKLAEVIEQLNKDVDLQRERTRAGFA</sequence>
<reference evidence="2" key="1">
    <citation type="submission" date="2022-11" db="UniProtKB">
        <authorList>
            <consortium name="WormBaseParasite"/>
        </authorList>
    </citation>
    <scope>IDENTIFICATION</scope>
</reference>
<protein>
    <submittedName>
        <fullName evidence="2">Uncharacterized protein</fullName>
    </submittedName>
</protein>
<evidence type="ECO:0000313" key="2">
    <source>
        <dbReference type="WBParaSite" id="PEQ_0000582801-mRNA-1"/>
    </source>
</evidence>